<dbReference type="PANTHER" id="PTHR13691:SF5">
    <property type="entry name" value="LARGE RIBOSOMAL SUBUNIT PROTEIN UL2M"/>
    <property type="match status" value="1"/>
</dbReference>
<keyword evidence="3 10" id="KW-0934">Plastid</keyword>
<dbReference type="GO" id="GO:0019843">
    <property type="term" value="F:rRNA binding"/>
    <property type="evidence" value="ECO:0007669"/>
    <property type="project" value="UniProtKB-UniRule"/>
</dbReference>
<dbReference type="NCBIfam" id="TIGR01171">
    <property type="entry name" value="rplB_bact"/>
    <property type="match status" value="1"/>
</dbReference>
<evidence type="ECO:0000256" key="2">
    <source>
        <dbReference type="ARBA" id="ARBA00011838"/>
    </source>
</evidence>
<evidence type="ECO:0000256" key="1">
    <source>
        <dbReference type="ARBA" id="ARBA00005636"/>
    </source>
</evidence>
<evidence type="ECO:0000256" key="7">
    <source>
        <dbReference type="SAM" id="MobiDB-lite"/>
    </source>
</evidence>
<gene>
    <name evidence="6 10" type="primary">rpl2</name>
</gene>
<dbReference type="GO" id="GO:0003735">
    <property type="term" value="F:structural constituent of ribosome"/>
    <property type="evidence" value="ECO:0007669"/>
    <property type="project" value="InterPro"/>
</dbReference>
<dbReference type="GO" id="GO:0005762">
    <property type="term" value="C:mitochondrial large ribosomal subunit"/>
    <property type="evidence" value="ECO:0007669"/>
    <property type="project" value="TreeGrafter"/>
</dbReference>
<accession>A0A173CTD9</accession>
<dbReference type="SUPFAM" id="SSF50104">
    <property type="entry name" value="Translation proteins SH3-like domain"/>
    <property type="match status" value="1"/>
</dbReference>
<dbReference type="FunFam" id="4.10.950.10:FF:000001">
    <property type="entry name" value="50S ribosomal protein L2"/>
    <property type="match status" value="1"/>
</dbReference>
<feature type="domain" description="Large ribosomal subunit protein uL2 C-terminal" evidence="8">
    <location>
        <begin position="100"/>
        <end position="229"/>
    </location>
</feature>
<name>A0A173CTD9_9CHLO</name>
<keyword evidence="10" id="KW-0150">Chloroplast</keyword>
<dbReference type="InterPro" id="IPR022671">
    <property type="entry name" value="Ribosomal_uL2_CS"/>
</dbReference>
<comment type="subunit">
    <text evidence="2 6">Part of the 50S ribosomal subunit.</text>
</comment>
<feature type="region of interest" description="Disordered" evidence="7">
    <location>
        <begin position="10"/>
        <end position="32"/>
    </location>
</feature>
<dbReference type="AlphaFoldDB" id="A0A173CTD9"/>
<dbReference type="HAMAP" id="MF_01320_B">
    <property type="entry name" value="Ribosomal_uL2_B"/>
    <property type="match status" value="1"/>
</dbReference>
<keyword evidence="4 6" id="KW-0689">Ribosomal protein</keyword>
<evidence type="ECO:0000256" key="4">
    <source>
        <dbReference type="ARBA" id="ARBA00022980"/>
    </source>
</evidence>
<geneLocation type="chloroplast" evidence="10"/>
<feature type="domain" description="Large ribosomal subunit protein uL2 RNA-binding" evidence="9">
    <location>
        <begin position="18"/>
        <end position="94"/>
    </location>
</feature>
<dbReference type="Pfam" id="PF00181">
    <property type="entry name" value="Ribosomal_L2_N"/>
    <property type="match status" value="1"/>
</dbReference>
<dbReference type="SUPFAM" id="SSF50249">
    <property type="entry name" value="Nucleic acid-binding proteins"/>
    <property type="match status" value="1"/>
</dbReference>
<evidence type="ECO:0000259" key="8">
    <source>
        <dbReference type="SMART" id="SM01382"/>
    </source>
</evidence>
<dbReference type="InterPro" id="IPR022669">
    <property type="entry name" value="Ribosomal_uL2_C"/>
</dbReference>
<evidence type="ECO:0000313" key="10">
    <source>
        <dbReference type="EMBL" id="ANG44426.1"/>
    </source>
</evidence>
<dbReference type="InterPro" id="IPR005880">
    <property type="entry name" value="Ribosomal_uL2_bac/org-type"/>
</dbReference>
<protein>
    <recommendedName>
        <fullName evidence="6">Large ribosomal subunit protein uL2c</fullName>
    </recommendedName>
</protein>
<keyword evidence="5 6" id="KW-0687">Ribonucleoprotein</keyword>
<proteinExistence type="inferred from homology"/>
<dbReference type="SMART" id="SM01383">
    <property type="entry name" value="Ribosomal_L2"/>
    <property type="match status" value="1"/>
</dbReference>
<dbReference type="Gene3D" id="4.10.950.10">
    <property type="entry name" value="Ribosomal protein L2, domain 3"/>
    <property type="match status" value="1"/>
</dbReference>
<comment type="similarity">
    <text evidence="1 6">Belongs to the universal ribosomal protein uL2 family.</text>
</comment>
<dbReference type="InterPro" id="IPR014726">
    <property type="entry name" value="Ribosomal_uL2_dom3"/>
</dbReference>
<dbReference type="InterPro" id="IPR014722">
    <property type="entry name" value="Rib_uL2_dom2"/>
</dbReference>
<dbReference type="GO" id="GO:0009507">
    <property type="term" value="C:chloroplast"/>
    <property type="evidence" value="ECO:0007669"/>
    <property type="project" value="UniProtKB-SubCell"/>
</dbReference>
<dbReference type="Gene3D" id="2.40.50.140">
    <property type="entry name" value="Nucleic acid-binding proteins"/>
    <property type="match status" value="1"/>
</dbReference>
<feature type="region of interest" description="Disordered" evidence="7">
    <location>
        <begin position="200"/>
        <end position="230"/>
    </location>
</feature>
<dbReference type="GO" id="GO:0016740">
    <property type="term" value="F:transferase activity"/>
    <property type="evidence" value="ECO:0007669"/>
    <property type="project" value="InterPro"/>
</dbReference>
<evidence type="ECO:0000256" key="5">
    <source>
        <dbReference type="ARBA" id="ARBA00023274"/>
    </source>
</evidence>
<evidence type="ECO:0000259" key="9">
    <source>
        <dbReference type="SMART" id="SM01383"/>
    </source>
</evidence>
<dbReference type="GO" id="GO:0032543">
    <property type="term" value="P:mitochondrial translation"/>
    <property type="evidence" value="ECO:0007669"/>
    <property type="project" value="TreeGrafter"/>
</dbReference>
<dbReference type="InterPro" id="IPR012340">
    <property type="entry name" value="NA-bd_OB-fold"/>
</dbReference>
<dbReference type="InterPro" id="IPR022666">
    <property type="entry name" value="Ribosomal_uL2_RNA-bd_dom"/>
</dbReference>
<dbReference type="EMBL" id="KU979013">
    <property type="protein sequence ID" value="ANG44426.1"/>
    <property type="molecule type" value="Genomic_DNA"/>
</dbReference>
<organism evidence="10">
    <name type="scientific">Ostreobium sp. OS1B</name>
    <dbReference type="NCBI Taxonomy" id="1851547"/>
    <lineage>
        <taxon>Eukaryota</taxon>
        <taxon>Viridiplantae</taxon>
        <taxon>Chlorophyta</taxon>
        <taxon>core chlorophytes</taxon>
        <taxon>Ulvophyceae</taxon>
        <taxon>TCBD clade</taxon>
        <taxon>Bryopsidales</taxon>
        <taxon>Ostreobineae</taxon>
        <taxon>Ostreobiaceae</taxon>
        <taxon>Ostreobium</taxon>
    </lineage>
</organism>
<evidence type="ECO:0000256" key="3">
    <source>
        <dbReference type="ARBA" id="ARBA00022640"/>
    </source>
</evidence>
<dbReference type="InterPro" id="IPR008991">
    <property type="entry name" value="Translation_prot_SH3-like_sf"/>
</dbReference>
<evidence type="ECO:0000256" key="6">
    <source>
        <dbReference type="HAMAP-Rule" id="MF_01320"/>
    </source>
</evidence>
<dbReference type="FunFam" id="2.30.30.30:FF:000001">
    <property type="entry name" value="50S ribosomal protein L2"/>
    <property type="match status" value="1"/>
</dbReference>
<dbReference type="Gene3D" id="2.30.30.30">
    <property type="match status" value="1"/>
</dbReference>
<reference evidence="10" key="1">
    <citation type="submission" date="2016-03" db="EMBL/GenBank/DDBJ databases">
        <title>The 'other' coral symbiont: Ostreobium diversity and distribution.</title>
        <authorList>
            <person name="del Campo J."/>
            <person name="Pombert J.-F."/>
            <person name="Slapeta J."/>
            <person name="Larkum A."/>
            <person name="Keeling P.J."/>
        </authorList>
    </citation>
    <scope>NUCLEOTIDE SEQUENCE</scope>
    <source>
        <strain evidence="10">OS1B</strain>
    </source>
</reference>
<sequence length="251" mass="28245">MAYQIQKSLLSKNKRKKGRNNRGIITSRHRGGGHKRLYRNIDFKREKITVSALVKKISYDPNRTAPIALLHYKDGTKKYILHPLELKIGDIVFNNSEASIQPGNTLPLKNIPLGTQVHNIELTPGKGGQLVRSAGTSAQIIAKEDNFVTLRLPSNEIRLISKNCWATIGQISNINHNNIIYKKAGRKRWLDRRPSVRGVAMNAVDHPHGGGEGRAPVGRPRPVTPWGKATLGHRTRTRNKYSDSLILRRRK</sequence>
<dbReference type="PANTHER" id="PTHR13691">
    <property type="entry name" value="RIBOSOMAL PROTEIN L2"/>
    <property type="match status" value="1"/>
</dbReference>
<dbReference type="PIRSF" id="PIRSF002158">
    <property type="entry name" value="Ribosomal_L2"/>
    <property type="match status" value="1"/>
</dbReference>
<comment type="subcellular location">
    <subcellularLocation>
        <location evidence="6">Plastid</location>
        <location evidence="6">Chloroplast</location>
    </subcellularLocation>
</comment>
<dbReference type="SMART" id="SM01382">
    <property type="entry name" value="Ribosomal_L2_C"/>
    <property type="match status" value="1"/>
</dbReference>
<dbReference type="PROSITE" id="PS00467">
    <property type="entry name" value="RIBOSOMAL_L2"/>
    <property type="match status" value="1"/>
</dbReference>
<dbReference type="Pfam" id="PF03947">
    <property type="entry name" value="Ribosomal_L2_C"/>
    <property type="match status" value="1"/>
</dbReference>
<dbReference type="InterPro" id="IPR002171">
    <property type="entry name" value="Ribosomal_uL2"/>
</dbReference>